<feature type="region of interest" description="Disordered" evidence="1">
    <location>
        <begin position="301"/>
        <end position="362"/>
    </location>
</feature>
<feature type="compositionally biased region" description="Polar residues" evidence="1">
    <location>
        <begin position="50"/>
        <end position="62"/>
    </location>
</feature>
<dbReference type="OrthoDB" id="660257at2759"/>
<dbReference type="PANTHER" id="PTHR47477:SF8">
    <property type="entry name" value="TNF RECEPTOR-ASSOCIATED FACTOR HOMOLOG 1A"/>
    <property type="match status" value="1"/>
</dbReference>
<keyword evidence="3" id="KW-1185">Reference proteome</keyword>
<evidence type="ECO:0000256" key="1">
    <source>
        <dbReference type="SAM" id="MobiDB-lite"/>
    </source>
</evidence>
<gene>
    <name evidence="2" type="ORF">F0562_000451</name>
</gene>
<feature type="region of interest" description="Disordered" evidence="1">
    <location>
        <begin position="108"/>
        <end position="230"/>
    </location>
</feature>
<dbReference type="Proteomes" id="UP000325577">
    <property type="component" value="Linkage Group LG0"/>
</dbReference>
<feature type="compositionally biased region" description="Low complexity" evidence="1">
    <location>
        <begin position="216"/>
        <end position="226"/>
    </location>
</feature>
<reference evidence="2 3" key="1">
    <citation type="submission" date="2019-09" db="EMBL/GenBank/DDBJ databases">
        <title>A chromosome-level genome assembly of the Chinese tupelo Nyssa sinensis.</title>
        <authorList>
            <person name="Yang X."/>
            <person name="Kang M."/>
            <person name="Yang Y."/>
            <person name="Xiong H."/>
            <person name="Wang M."/>
            <person name="Zhang Z."/>
            <person name="Wang Z."/>
            <person name="Wu H."/>
            <person name="Ma T."/>
            <person name="Liu J."/>
            <person name="Xi Z."/>
        </authorList>
    </citation>
    <scope>NUCLEOTIDE SEQUENCE [LARGE SCALE GENOMIC DNA]</scope>
    <source>
        <strain evidence="2">J267</strain>
        <tissue evidence="2">Leaf</tissue>
    </source>
</reference>
<feature type="compositionally biased region" description="Basic and acidic residues" evidence="1">
    <location>
        <begin position="118"/>
        <end position="133"/>
    </location>
</feature>
<organism evidence="2 3">
    <name type="scientific">Nyssa sinensis</name>
    <dbReference type="NCBI Taxonomy" id="561372"/>
    <lineage>
        <taxon>Eukaryota</taxon>
        <taxon>Viridiplantae</taxon>
        <taxon>Streptophyta</taxon>
        <taxon>Embryophyta</taxon>
        <taxon>Tracheophyta</taxon>
        <taxon>Spermatophyta</taxon>
        <taxon>Magnoliopsida</taxon>
        <taxon>eudicotyledons</taxon>
        <taxon>Gunneridae</taxon>
        <taxon>Pentapetalae</taxon>
        <taxon>asterids</taxon>
        <taxon>Cornales</taxon>
        <taxon>Nyssaceae</taxon>
        <taxon>Nyssa</taxon>
    </lineage>
</organism>
<accession>A0A5J5C4B2</accession>
<evidence type="ECO:0000313" key="3">
    <source>
        <dbReference type="Proteomes" id="UP000325577"/>
    </source>
</evidence>
<proteinExistence type="predicted"/>
<dbReference type="InterPro" id="IPR055327">
    <property type="entry name" value="TRAF1A/B"/>
</dbReference>
<feature type="region of interest" description="Disordered" evidence="1">
    <location>
        <begin position="1"/>
        <end position="80"/>
    </location>
</feature>
<dbReference type="EMBL" id="CM018031">
    <property type="protein sequence ID" value="KAA8548767.1"/>
    <property type="molecule type" value="Genomic_DNA"/>
</dbReference>
<feature type="compositionally biased region" description="Polar residues" evidence="1">
    <location>
        <begin position="172"/>
        <end position="189"/>
    </location>
</feature>
<feature type="compositionally biased region" description="Polar residues" evidence="1">
    <location>
        <begin position="27"/>
        <end position="39"/>
    </location>
</feature>
<sequence>MDDSSSTCSTDSVPSVVMNVPYKGNSIPKQKSQKSPNKGRNQRGRVTGDVTGQATEMYSQPSEPAIDVVQPNDVSGNCKAAESESEAVLLSLQDQIKRLELDMVKKEEEVVSLQRKLSIKDQADMERSSKEKTTAVPTSPRSHPKNLPSAVQLKSDLKTSPATDPVSARKPFSSSPEPTDKAASQTISSEIIVPSKADAHKAATPKPTEKPMVQQVPVVSRPSSAPLIPGPRPTAPVVSMVQTTPLLARSVSAAGRLGPDPLPVNHSSVSVAGRLGPDLSPANHSYVPSSYRNAMMGNPVAPSSSGFTPPHSPSLGINRPQSYSQSPALASTPSSGVNRAQSYSQSPALASTPSSGVNRAQSYSQSPALASIPMFLPKSSERTDSNSSRSSFSFMVNQDVLQNGPQWVECPQSDTSRNIPCDTSSVLDDIKNLDLYKSIHSRSQDHLPTEFPACTSGRQTQGILADEFPHLDIINDLLEDEHGVGKAARVTSDFKSFSNGPHHLNRQFTFPGNIGMSSDMDPSTSSGRFERTRSYLDDGFQSGYGSSGVHFDSRRDMVPQANQQPYANGQIEGLIPNQWQMAGSDLSFLSMRQMEGDGYAYQIPDYSNLAWRRQWFYCIPAFKWTLKV</sequence>
<dbReference type="PANTHER" id="PTHR47477">
    <property type="entry name" value="TNF RECEPTOR-ASSOCIATED FACTOR HOMOLOG 1A"/>
    <property type="match status" value="1"/>
</dbReference>
<feature type="compositionally biased region" description="Low complexity" evidence="1">
    <location>
        <begin position="1"/>
        <end position="17"/>
    </location>
</feature>
<dbReference type="AlphaFoldDB" id="A0A5J5C4B2"/>
<feature type="compositionally biased region" description="Polar residues" evidence="1">
    <location>
        <begin position="319"/>
        <end position="362"/>
    </location>
</feature>
<name>A0A5J5C4B2_9ASTE</name>
<evidence type="ECO:0000313" key="2">
    <source>
        <dbReference type="EMBL" id="KAA8548767.1"/>
    </source>
</evidence>
<protein>
    <submittedName>
        <fullName evidence="2">Uncharacterized protein</fullName>
    </submittedName>
</protein>